<dbReference type="EMBL" id="VSRR010090213">
    <property type="protein sequence ID" value="MPC92135.1"/>
    <property type="molecule type" value="Genomic_DNA"/>
</dbReference>
<proteinExistence type="predicted"/>
<keyword evidence="3" id="KW-1185">Reference proteome</keyword>
<organism evidence="2 3">
    <name type="scientific">Portunus trituberculatus</name>
    <name type="common">Swimming crab</name>
    <name type="synonym">Neptunus trituberculatus</name>
    <dbReference type="NCBI Taxonomy" id="210409"/>
    <lineage>
        <taxon>Eukaryota</taxon>
        <taxon>Metazoa</taxon>
        <taxon>Ecdysozoa</taxon>
        <taxon>Arthropoda</taxon>
        <taxon>Crustacea</taxon>
        <taxon>Multicrustacea</taxon>
        <taxon>Malacostraca</taxon>
        <taxon>Eumalacostraca</taxon>
        <taxon>Eucarida</taxon>
        <taxon>Decapoda</taxon>
        <taxon>Pleocyemata</taxon>
        <taxon>Brachyura</taxon>
        <taxon>Eubrachyura</taxon>
        <taxon>Portunoidea</taxon>
        <taxon>Portunidae</taxon>
        <taxon>Portuninae</taxon>
        <taxon>Portunus</taxon>
    </lineage>
</organism>
<evidence type="ECO:0000256" key="1">
    <source>
        <dbReference type="SAM" id="MobiDB-lite"/>
    </source>
</evidence>
<accession>A0A5B7JBU3</accession>
<dbReference type="Proteomes" id="UP000324222">
    <property type="component" value="Unassembled WGS sequence"/>
</dbReference>
<comment type="caution">
    <text evidence="2">The sequence shown here is derived from an EMBL/GenBank/DDBJ whole genome shotgun (WGS) entry which is preliminary data.</text>
</comment>
<evidence type="ECO:0000313" key="3">
    <source>
        <dbReference type="Proteomes" id="UP000324222"/>
    </source>
</evidence>
<reference evidence="2 3" key="1">
    <citation type="submission" date="2019-05" db="EMBL/GenBank/DDBJ databases">
        <title>Another draft genome of Portunus trituberculatus and its Hox gene families provides insights of decapod evolution.</title>
        <authorList>
            <person name="Jeong J.-H."/>
            <person name="Song I."/>
            <person name="Kim S."/>
            <person name="Choi T."/>
            <person name="Kim D."/>
            <person name="Ryu S."/>
            <person name="Kim W."/>
        </authorList>
    </citation>
    <scope>NUCLEOTIDE SEQUENCE [LARGE SCALE GENOMIC DNA]</scope>
    <source>
        <tissue evidence="2">Muscle</tissue>
    </source>
</reference>
<feature type="compositionally biased region" description="Basic and acidic residues" evidence="1">
    <location>
        <begin position="71"/>
        <end position="87"/>
    </location>
</feature>
<dbReference type="AlphaFoldDB" id="A0A5B7JBU3"/>
<name>A0A5B7JBU3_PORTR</name>
<gene>
    <name evidence="2" type="ORF">E2C01_087207</name>
</gene>
<protein>
    <submittedName>
        <fullName evidence="2">Uncharacterized protein</fullName>
    </submittedName>
</protein>
<feature type="region of interest" description="Disordered" evidence="1">
    <location>
        <begin position="1"/>
        <end position="87"/>
    </location>
</feature>
<evidence type="ECO:0000313" key="2">
    <source>
        <dbReference type="EMBL" id="MPC92135.1"/>
    </source>
</evidence>
<sequence length="87" mass="9964">MLSAVQTVRRRGQQGQGKEKPGRVGFTSKNTPDQHHKRVIPDTRLSTPHAARQDFHSCCGPGIERNSWKKKQNEKEGNEKKNEEEKE</sequence>